<name>A0A7E4ZWB6_PANRE</name>
<keyword evidence="3" id="KW-1185">Reference proteome</keyword>
<keyword evidence="2" id="KW-0472">Membrane</keyword>
<organism evidence="3 4">
    <name type="scientific">Panagrellus redivivus</name>
    <name type="common">Microworm</name>
    <dbReference type="NCBI Taxonomy" id="6233"/>
    <lineage>
        <taxon>Eukaryota</taxon>
        <taxon>Metazoa</taxon>
        <taxon>Ecdysozoa</taxon>
        <taxon>Nematoda</taxon>
        <taxon>Chromadorea</taxon>
        <taxon>Rhabditida</taxon>
        <taxon>Tylenchina</taxon>
        <taxon>Panagrolaimomorpha</taxon>
        <taxon>Panagrolaimoidea</taxon>
        <taxon>Panagrolaimidae</taxon>
        <taxon>Panagrellus</taxon>
    </lineage>
</organism>
<accession>A0A7E4ZWB6</accession>
<keyword evidence="2" id="KW-0812">Transmembrane</keyword>
<feature type="transmembrane region" description="Helical" evidence="2">
    <location>
        <begin position="51"/>
        <end position="78"/>
    </location>
</feature>
<sequence length="157" mass="17449">MLLSADLDAVTLVERSFPTDSDLEESNSDSIDDKDPAESTRIFHPQHIRHYITFALCALLIGFVVTFICCCLCVFCCFSRISWSRFRSPSWYNGTCEPKVTYTSGSSRFNTLSTRTTGQSKHESCCLSPCNDGSTSNDSSFNNNHDVESQSLSPKSS</sequence>
<keyword evidence="2" id="KW-1133">Transmembrane helix</keyword>
<protein>
    <submittedName>
        <fullName evidence="4">Conserved plasma membrane protein</fullName>
    </submittedName>
</protein>
<evidence type="ECO:0000256" key="1">
    <source>
        <dbReference type="SAM" id="MobiDB-lite"/>
    </source>
</evidence>
<feature type="region of interest" description="Disordered" evidence="1">
    <location>
        <begin position="133"/>
        <end position="157"/>
    </location>
</feature>
<evidence type="ECO:0000256" key="2">
    <source>
        <dbReference type="SAM" id="Phobius"/>
    </source>
</evidence>
<dbReference type="Proteomes" id="UP000492821">
    <property type="component" value="Unassembled WGS sequence"/>
</dbReference>
<reference evidence="4" key="2">
    <citation type="submission" date="2020-10" db="UniProtKB">
        <authorList>
            <consortium name="WormBaseParasite"/>
        </authorList>
    </citation>
    <scope>IDENTIFICATION</scope>
</reference>
<proteinExistence type="predicted"/>
<reference evidence="3" key="1">
    <citation type="journal article" date="2013" name="Genetics">
        <title>The draft genome and transcriptome of Panagrellus redivivus are shaped by the harsh demands of a free-living lifestyle.</title>
        <authorList>
            <person name="Srinivasan J."/>
            <person name="Dillman A.R."/>
            <person name="Macchietto M.G."/>
            <person name="Heikkinen L."/>
            <person name="Lakso M."/>
            <person name="Fracchia K.M."/>
            <person name="Antoshechkin I."/>
            <person name="Mortazavi A."/>
            <person name="Wong G."/>
            <person name="Sternberg P.W."/>
        </authorList>
    </citation>
    <scope>NUCLEOTIDE SEQUENCE [LARGE SCALE GENOMIC DNA]</scope>
    <source>
        <strain evidence="3">MT8872</strain>
    </source>
</reference>
<dbReference type="WBParaSite" id="Pan_g21492.t1">
    <property type="protein sequence ID" value="Pan_g21492.t1"/>
    <property type="gene ID" value="Pan_g21492"/>
</dbReference>
<evidence type="ECO:0000313" key="4">
    <source>
        <dbReference type="WBParaSite" id="Pan_g21492.t1"/>
    </source>
</evidence>
<evidence type="ECO:0000313" key="3">
    <source>
        <dbReference type="Proteomes" id="UP000492821"/>
    </source>
</evidence>
<dbReference type="AlphaFoldDB" id="A0A7E4ZWB6"/>